<dbReference type="InterPro" id="IPR044946">
    <property type="entry name" value="Restrct_endonuc_typeI_TRD_sf"/>
</dbReference>
<dbReference type="AlphaFoldDB" id="A0A9W6CF87"/>
<feature type="domain" description="Type I restriction modification DNA specificity" evidence="4">
    <location>
        <begin position="226"/>
        <end position="377"/>
    </location>
</feature>
<dbReference type="Proteomes" id="UP001145094">
    <property type="component" value="Unassembled WGS sequence"/>
</dbReference>
<reference evidence="5" key="1">
    <citation type="submission" date="2022-11" db="EMBL/GenBank/DDBJ databases">
        <title>Draft genome sequence of Sellimonas catena strain 18CBH55.</title>
        <authorList>
            <person name="Hisatomi A."/>
            <person name="Ohkuma M."/>
            <person name="Sakamoto M."/>
        </authorList>
    </citation>
    <scope>NUCLEOTIDE SEQUENCE</scope>
    <source>
        <strain evidence="5">18CBH55</strain>
    </source>
</reference>
<dbReference type="PANTHER" id="PTHR30408:SF13">
    <property type="entry name" value="TYPE I RESTRICTION ENZYME HINDI SPECIFICITY SUBUNIT"/>
    <property type="match status" value="1"/>
</dbReference>
<dbReference type="InterPro" id="IPR000055">
    <property type="entry name" value="Restrct_endonuc_typeI_TRD"/>
</dbReference>
<gene>
    <name evidence="5" type="ORF">Selli2_27620</name>
</gene>
<dbReference type="PANTHER" id="PTHR30408">
    <property type="entry name" value="TYPE-1 RESTRICTION ENZYME ECOKI SPECIFICITY PROTEIN"/>
    <property type="match status" value="1"/>
</dbReference>
<reference evidence="5" key="2">
    <citation type="submission" date="2022-11" db="EMBL/GenBank/DDBJ databases">
        <title>Draft genome sequence of Sellimonas catena strain 18CBH55.</title>
        <authorList>
            <person name="Atsushi H."/>
            <person name="Moriya O."/>
            <person name="Mitsuo S."/>
        </authorList>
    </citation>
    <scope>NUCLEOTIDE SEQUENCE</scope>
    <source>
        <strain evidence="5">18CBH55</strain>
    </source>
</reference>
<proteinExistence type="inferred from homology"/>
<evidence type="ECO:0000313" key="5">
    <source>
        <dbReference type="EMBL" id="GLG91335.1"/>
    </source>
</evidence>
<keyword evidence="2" id="KW-0680">Restriction system</keyword>
<comment type="similarity">
    <text evidence="1">Belongs to the type-I restriction system S methylase family.</text>
</comment>
<comment type="caution">
    <text evidence="5">The sequence shown here is derived from an EMBL/GenBank/DDBJ whole genome shotgun (WGS) entry which is preliminary data.</text>
</comment>
<sequence>MSKITKYALSDLYDMSSGLSSKKEQAGHGAPFVSFGTVFNNYFLPEELPDLMDTNEKEQQIYSIKAGDILITRTSETIDELAMSCVAVKDYPKATYSGFTKRLRPKREGIAYPKYMAFYFRSALFRKAVTNNAFMTLRASFNEDIFTFLDVYLPDYDEQVRIGDMLYNIECKIQKNKEINDYLEEMAKTIYDYWFIQFDFPGENGKPYKSSGGKMSFCNELNREIPQNWNYTSIGNITICLDSERIPLSNQQREGMKGSIPYYGATGIMDYVNRPIFSGNFVLLAEDGSVMDDNGNPILQRVSGDVWINNHTHVLQPVKGYSCRLLYLLLKDIPVSIIKTGSIQMKINQANLNNYNILSIPDAIRTQFINCVEPLDTKIMQIQQENNNLIQFRDWLLPMLMNGQATIEDCCDK</sequence>
<evidence type="ECO:0000256" key="3">
    <source>
        <dbReference type="ARBA" id="ARBA00023125"/>
    </source>
</evidence>
<dbReference type="SUPFAM" id="SSF116734">
    <property type="entry name" value="DNA methylase specificity domain"/>
    <property type="match status" value="2"/>
</dbReference>
<reference evidence="5" key="3">
    <citation type="journal article" date="2023" name="Int. J. Syst. Evol. Microbiol.">
        <title>Sellimonas catena sp. nov., isolated from human faeces.</title>
        <authorList>
            <person name="Hisatomi A."/>
            <person name="Ohkuma M."/>
            <person name="Sakamoto M."/>
        </authorList>
    </citation>
    <scope>NUCLEOTIDE SEQUENCE</scope>
    <source>
        <strain evidence="5">18CBH55</strain>
    </source>
</reference>
<dbReference type="EMBL" id="BSCH01000019">
    <property type="protein sequence ID" value="GLG91335.1"/>
    <property type="molecule type" value="Genomic_DNA"/>
</dbReference>
<evidence type="ECO:0000259" key="4">
    <source>
        <dbReference type="Pfam" id="PF01420"/>
    </source>
</evidence>
<feature type="domain" description="Type I restriction modification DNA specificity" evidence="4">
    <location>
        <begin position="3"/>
        <end position="184"/>
    </location>
</feature>
<evidence type="ECO:0000313" key="6">
    <source>
        <dbReference type="Proteomes" id="UP001145094"/>
    </source>
</evidence>
<name>A0A9W6CF87_9FIRM</name>
<organism evidence="5 6">
    <name type="scientific">Sellimonas catena</name>
    <dbReference type="NCBI Taxonomy" id="2994035"/>
    <lineage>
        <taxon>Bacteria</taxon>
        <taxon>Bacillati</taxon>
        <taxon>Bacillota</taxon>
        <taxon>Clostridia</taxon>
        <taxon>Lachnospirales</taxon>
        <taxon>Lachnospiraceae</taxon>
        <taxon>Sellimonas</taxon>
    </lineage>
</organism>
<dbReference type="InterPro" id="IPR052021">
    <property type="entry name" value="Type-I_RS_S_subunit"/>
</dbReference>
<accession>A0A9W6CF87</accession>
<dbReference type="Pfam" id="PF01420">
    <property type="entry name" value="Methylase_S"/>
    <property type="match status" value="2"/>
</dbReference>
<dbReference type="RefSeq" id="WP_281845681.1">
    <property type="nucleotide sequence ID" value="NZ_BSCH01000019.1"/>
</dbReference>
<dbReference type="Gene3D" id="3.90.220.20">
    <property type="entry name" value="DNA methylase specificity domains"/>
    <property type="match status" value="2"/>
</dbReference>
<dbReference type="CDD" id="cd17262">
    <property type="entry name" value="RMtype1_S_Aco12261I-TRD2-CR2"/>
    <property type="match status" value="1"/>
</dbReference>
<evidence type="ECO:0000256" key="1">
    <source>
        <dbReference type="ARBA" id="ARBA00010923"/>
    </source>
</evidence>
<dbReference type="GO" id="GO:0009307">
    <property type="term" value="P:DNA restriction-modification system"/>
    <property type="evidence" value="ECO:0007669"/>
    <property type="project" value="UniProtKB-KW"/>
</dbReference>
<evidence type="ECO:0000256" key="2">
    <source>
        <dbReference type="ARBA" id="ARBA00022747"/>
    </source>
</evidence>
<dbReference type="GO" id="GO:0003677">
    <property type="term" value="F:DNA binding"/>
    <property type="evidence" value="ECO:0007669"/>
    <property type="project" value="UniProtKB-KW"/>
</dbReference>
<keyword evidence="3" id="KW-0238">DNA-binding</keyword>
<protein>
    <submittedName>
        <fullName evidence="5">Type I restriction modification protein</fullName>
    </submittedName>
</protein>